<dbReference type="AlphaFoldDB" id="E8R8G0"/>
<sequence length="84" mass="9147" precursor="true">MRPSSLMDLLGCVMLAAVMSRRSAERARKPAECVASHAYAESIPGISVAVFLSLRGPMSLSSMSDASSRYMKRWSRASKLPSPR</sequence>
<dbReference type="Proteomes" id="UP000001068">
    <property type="component" value="Chromosome"/>
</dbReference>
<evidence type="ECO:0000313" key="3">
    <source>
        <dbReference type="Proteomes" id="UP000001068"/>
    </source>
</evidence>
<dbReference type="KEGG" id="dmu:Desmu_0473"/>
<evidence type="ECO:0000313" key="2">
    <source>
        <dbReference type="EMBL" id="ADV64786.1"/>
    </source>
</evidence>
<keyword evidence="3" id="KW-1185">Reference proteome</keyword>
<dbReference type="EMBL" id="CP002363">
    <property type="protein sequence ID" value="ADV64786.1"/>
    <property type="molecule type" value="Genomic_DNA"/>
</dbReference>
<protein>
    <submittedName>
        <fullName evidence="2">Uncharacterized protein</fullName>
    </submittedName>
</protein>
<dbReference type="STRING" id="765177.Desmu_0473"/>
<evidence type="ECO:0000256" key="1">
    <source>
        <dbReference type="SAM" id="MobiDB-lite"/>
    </source>
</evidence>
<reference evidence="3" key="1">
    <citation type="submission" date="2010-11" db="EMBL/GenBank/DDBJ databases">
        <title>The complete genome of Desulfurococcus mucosus DSM 2162.</title>
        <authorList>
            <consortium name="US DOE Joint Genome Institute (JGI-PGF)"/>
            <person name="Lucas S."/>
            <person name="Copeland A."/>
            <person name="Lapidus A."/>
            <person name="Bruce D."/>
            <person name="Goodwin L."/>
            <person name="Pitluck S."/>
            <person name="Kyrpides N."/>
            <person name="Mavromatis K."/>
            <person name="Pagani I."/>
            <person name="Ivanova N."/>
            <person name="Ovchinnikova G."/>
            <person name="Chertkov O."/>
            <person name="Held B."/>
            <person name="Brettin T."/>
            <person name="Detter J.C."/>
            <person name="Tapia R."/>
            <person name="Han C."/>
            <person name="Land M."/>
            <person name="Hauser L."/>
            <person name="Markowitz V."/>
            <person name="Cheng J.-F."/>
            <person name="Hugenholtz P."/>
            <person name="Woyke T."/>
            <person name="Wu D."/>
            <person name="Wirth R."/>
            <person name="Bilek Y."/>
            <person name="Hader T."/>
            <person name="Klenk H.-P."/>
            <person name="Eisen J.A."/>
        </authorList>
    </citation>
    <scope>NUCLEOTIDE SEQUENCE [LARGE SCALE GENOMIC DNA]</scope>
    <source>
        <strain evidence="3">ATCC 35584 / DSM 2162 / JCM 9187 / O7/1</strain>
    </source>
</reference>
<feature type="region of interest" description="Disordered" evidence="1">
    <location>
        <begin position="61"/>
        <end position="84"/>
    </location>
</feature>
<name>E8R8G0_DESM0</name>
<reference evidence="2 3" key="2">
    <citation type="journal article" date="2011" name="Stand. Genomic Sci.">
        <title>Complete genome sequence of Desulfurococcus mucosus type strain (O7/1).</title>
        <authorList>
            <person name="Wirth R."/>
            <person name="Chertkov O."/>
            <person name="Held B."/>
            <person name="Lapidus A."/>
            <person name="Nolan M."/>
            <person name="Lucas S."/>
            <person name="Hammon N."/>
            <person name="Deshpande S."/>
            <person name="Cheng J.F."/>
            <person name="Tapia R."/>
            <person name="Han C."/>
            <person name="Goodwin L."/>
            <person name="Pitluck S."/>
            <person name="Liolios K."/>
            <person name="Ioanna P."/>
            <person name="Ivanova N."/>
            <person name="Mavromatis K."/>
            <person name="Mikhailova N."/>
            <person name="Pati A."/>
            <person name="Chen A."/>
            <person name="Palaniappan K."/>
            <person name="Land M."/>
            <person name="Hauser L."/>
            <person name="Chang Y.J."/>
            <person name="Jeffries C.D."/>
            <person name="Bilek Y."/>
            <person name="Hader T."/>
            <person name="Rohde M."/>
            <person name="Spring S."/>
            <person name="Sikorski J."/>
            <person name="Goker M."/>
            <person name="Woyke T."/>
            <person name="Bristow J."/>
            <person name="Eisen J.A."/>
            <person name="Markowitz V."/>
            <person name="Hugenholtz P."/>
            <person name="Kyrpides N.C."/>
            <person name="Klenk H.P."/>
        </authorList>
    </citation>
    <scope>NUCLEOTIDE SEQUENCE [LARGE SCALE GENOMIC DNA]</scope>
    <source>
        <strain evidence="3">ATCC 35584 / DSM 2162 / JCM 9187 / O7/1</strain>
    </source>
</reference>
<organism evidence="2 3">
    <name type="scientific">Desulfurococcus mucosus (strain ATCC 35584 / DSM 2162 / JCM 9187 / O7/1)</name>
    <dbReference type="NCBI Taxonomy" id="765177"/>
    <lineage>
        <taxon>Archaea</taxon>
        <taxon>Thermoproteota</taxon>
        <taxon>Thermoprotei</taxon>
        <taxon>Desulfurococcales</taxon>
        <taxon>Desulfurococcaceae</taxon>
        <taxon>Desulfurococcus</taxon>
    </lineage>
</organism>
<dbReference type="HOGENOM" id="CLU_2519605_0_0_2"/>
<proteinExistence type="predicted"/>
<accession>E8R8G0</accession>
<gene>
    <name evidence="2" type="ordered locus">Desmu_0473</name>
</gene>